<feature type="domain" description="SURP motif" evidence="2">
    <location>
        <begin position="28"/>
        <end position="70"/>
    </location>
</feature>
<proteinExistence type="predicted"/>
<evidence type="ECO:0000313" key="3">
    <source>
        <dbReference type="EMBL" id="GAU12859.1"/>
    </source>
</evidence>
<dbReference type="PANTHER" id="PTHR15316">
    <property type="entry name" value="SPLICEOSOME ASSOCIATED PROTEIN 114/SWAP SPLICING FACTOR-RELATED"/>
    <property type="match status" value="1"/>
</dbReference>
<dbReference type="GO" id="GO:0071013">
    <property type="term" value="C:catalytic step 2 spliceosome"/>
    <property type="evidence" value="ECO:0007669"/>
    <property type="project" value="TreeGrafter"/>
</dbReference>
<reference evidence="4" key="1">
    <citation type="journal article" date="2017" name="Front. Plant Sci.">
        <title>Climate Clever Clovers: New Paradigm to Reduce the Environmental Footprint of Ruminants by Breeding Low Methanogenic Forages Utilizing Haplotype Variation.</title>
        <authorList>
            <person name="Kaur P."/>
            <person name="Appels R."/>
            <person name="Bayer P.E."/>
            <person name="Keeble-Gagnere G."/>
            <person name="Wang J."/>
            <person name="Hirakawa H."/>
            <person name="Shirasawa K."/>
            <person name="Vercoe P."/>
            <person name="Stefanova K."/>
            <person name="Durmic Z."/>
            <person name="Nichols P."/>
            <person name="Revell C."/>
            <person name="Isobe S.N."/>
            <person name="Edwards D."/>
            <person name="Erskine W."/>
        </authorList>
    </citation>
    <scope>NUCLEOTIDE SEQUENCE [LARGE SCALE GENOMIC DNA]</scope>
    <source>
        <strain evidence="4">cv. Daliak</strain>
    </source>
</reference>
<dbReference type="InterPro" id="IPR045146">
    <property type="entry name" value="SF3A1"/>
</dbReference>
<name>A0A2Z6MDR5_TRISU</name>
<dbReference type="PROSITE" id="PS50128">
    <property type="entry name" value="SURP"/>
    <property type="match status" value="1"/>
</dbReference>
<keyword evidence="1" id="KW-0507">mRNA processing</keyword>
<dbReference type="InterPro" id="IPR035967">
    <property type="entry name" value="SWAP/Surp_sf"/>
</dbReference>
<accession>A0A2Z6MDR5</accession>
<evidence type="ECO:0000313" key="4">
    <source>
        <dbReference type="Proteomes" id="UP000242715"/>
    </source>
</evidence>
<protein>
    <recommendedName>
        <fullName evidence="2">SURP motif domain-containing protein</fullName>
    </recommendedName>
</protein>
<dbReference type="SUPFAM" id="SSF109905">
    <property type="entry name" value="Surp module (SWAP domain)"/>
    <property type="match status" value="1"/>
</dbReference>
<dbReference type="Proteomes" id="UP000242715">
    <property type="component" value="Unassembled WGS sequence"/>
</dbReference>
<dbReference type="AlphaFoldDB" id="A0A2Z6MDR5"/>
<dbReference type="FunFam" id="1.10.10.790:FF:000002">
    <property type="entry name" value="Splicing factor 3A subunit 1"/>
    <property type="match status" value="1"/>
</dbReference>
<keyword evidence="4" id="KW-1185">Reference proteome</keyword>
<gene>
    <name evidence="3" type="ORF">TSUD_73460</name>
</gene>
<dbReference type="InterPro" id="IPR000061">
    <property type="entry name" value="Surp"/>
</dbReference>
<dbReference type="GO" id="GO:0071004">
    <property type="term" value="C:U2-type prespliceosome"/>
    <property type="evidence" value="ECO:0007669"/>
    <property type="project" value="TreeGrafter"/>
</dbReference>
<evidence type="ECO:0000256" key="1">
    <source>
        <dbReference type="ARBA" id="ARBA00022664"/>
    </source>
</evidence>
<dbReference type="OrthoDB" id="447637at2759"/>
<dbReference type="GO" id="GO:0000381">
    <property type="term" value="P:regulation of alternative mRNA splicing, via spliceosome"/>
    <property type="evidence" value="ECO:0007669"/>
    <property type="project" value="TreeGrafter"/>
</dbReference>
<dbReference type="Pfam" id="PF01805">
    <property type="entry name" value="Surp"/>
    <property type="match status" value="1"/>
</dbReference>
<dbReference type="EMBL" id="DF973126">
    <property type="protein sequence ID" value="GAU12859.1"/>
    <property type="molecule type" value="Genomic_DNA"/>
</dbReference>
<organism evidence="3 4">
    <name type="scientific">Trifolium subterraneum</name>
    <name type="common">Subterranean clover</name>
    <dbReference type="NCBI Taxonomy" id="3900"/>
    <lineage>
        <taxon>Eukaryota</taxon>
        <taxon>Viridiplantae</taxon>
        <taxon>Streptophyta</taxon>
        <taxon>Embryophyta</taxon>
        <taxon>Tracheophyta</taxon>
        <taxon>Spermatophyta</taxon>
        <taxon>Magnoliopsida</taxon>
        <taxon>eudicotyledons</taxon>
        <taxon>Gunneridae</taxon>
        <taxon>Pentapetalae</taxon>
        <taxon>rosids</taxon>
        <taxon>fabids</taxon>
        <taxon>Fabales</taxon>
        <taxon>Fabaceae</taxon>
        <taxon>Papilionoideae</taxon>
        <taxon>50 kb inversion clade</taxon>
        <taxon>NPAAA clade</taxon>
        <taxon>Hologalegina</taxon>
        <taxon>IRL clade</taxon>
        <taxon>Trifolieae</taxon>
        <taxon>Trifolium</taxon>
    </lineage>
</organism>
<sequence>MLGLLPILPLLAPLDDGIIDPPENLRTIIDKASEFVAKHGPEFERRLIVSNAGNPMLNFLNSLDPHHAYYQHKLAEFRVLKFNLQLNN</sequence>
<evidence type="ECO:0000259" key="2">
    <source>
        <dbReference type="PROSITE" id="PS50128"/>
    </source>
</evidence>
<dbReference type="GO" id="GO:0003723">
    <property type="term" value="F:RNA binding"/>
    <property type="evidence" value="ECO:0007669"/>
    <property type="project" value="InterPro"/>
</dbReference>
<dbReference type="SMART" id="SM00648">
    <property type="entry name" value="SWAP"/>
    <property type="match status" value="1"/>
</dbReference>
<dbReference type="Gene3D" id="1.10.10.790">
    <property type="entry name" value="Surp module"/>
    <property type="match status" value="1"/>
</dbReference>
<dbReference type="GO" id="GO:0045292">
    <property type="term" value="P:mRNA cis splicing, via spliceosome"/>
    <property type="evidence" value="ECO:0007669"/>
    <property type="project" value="InterPro"/>
</dbReference>
<dbReference type="PANTHER" id="PTHR15316:SF1">
    <property type="entry name" value="SPLICING FACTOR 3A SUBUNIT 1"/>
    <property type="match status" value="1"/>
</dbReference>
<dbReference type="GO" id="GO:0005686">
    <property type="term" value="C:U2 snRNP"/>
    <property type="evidence" value="ECO:0007669"/>
    <property type="project" value="TreeGrafter"/>
</dbReference>